<name>A0A5S3WPK7_9GAMM</name>
<organism evidence="2 3">
    <name type="scientific">Pseudoalteromonas rubra</name>
    <dbReference type="NCBI Taxonomy" id="43658"/>
    <lineage>
        <taxon>Bacteria</taxon>
        <taxon>Pseudomonadati</taxon>
        <taxon>Pseudomonadota</taxon>
        <taxon>Gammaproteobacteria</taxon>
        <taxon>Alteromonadales</taxon>
        <taxon>Pseudoalteromonadaceae</taxon>
        <taxon>Pseudoalteromonas</taxon>
    </lineage>
</organism>
<dbReference type="InterPro" id="IPR011990">
    <property type="entry name" value="TPR-like_helical_dom_sf"/>
</dbReference>
<feature type="chain" id="PRO_5024406620" description="Sel1 repeat family protein" evidence="1">
    <location>
        <begin position="20"/>
        <end position="127"/>
    </location>
</feature>
<evidence type="ECO:0008006" key="4">
    <source>
        <dbReference type="Google" id="ProtNLM"/>
    </source>
</evidence>
<dbReference type="OrthoDB" id="6306335at2"/>
<protein>
    <recommendedName>
        <fullName evidence="4">Sel1 repeat family protein</fullName>
    </recommendedName>
</protein>
<dbReference type="Proteomes" id="UP000306719">
    <property type="component" value="Unassembled WGS sequence"/>
</dbReference>
<dbReference type="Gene3D" id="1.25.40.10">
    <property type="entry name" value="Tetratricopeptide repeat domain"/>
    <property type="match status" value="1"/>
</dbReference>
<dbReference type="AlphaFoldDB" id="A0A5S3WPK7"/>
<gene>
    <name evidence="2" type="ORF">CWB98_23460</name>
</gene>
<reference evidence="3" key="2">
    <citation type="submission" date="2019-06" db="EMBL/GenBank/DDBJ databases">
        <title>Co-occurence of chitin degradation, pigmentation and bioactivity in marine Pseudoalteromonas.</title>
        <authorList>
            <person name="Sonnenschein E.C."/>
            <person name="Bech P.K."/>
        </authorList>
    </citation>
    <scope>NUCLEOTIDE SEQUENCE [LARGE SCALE GENOMIC DNA]</scope>
    <source>
        <strain evidence="3">S2599</strain>
    </source>
</reference>
<comment type="caution">
    <text evidence="2">The sequence shown here is derived from an EMBL/GenBank/DDBJ whole genome shotgun (WGS) entry which is preliminary data.</text>
</comment>
<evidence type="ECO:0000313" key="2">
    <source>
        <dbReference type="EMBL" id="TMP29774.1"/>
    </source>
</evidence>
<evidence type="ECO:0000256" key="1">
    <source>
        <dbReference type="SAM" id="SignalP"/>
    </source>
</evidence>
<evidence type="ECO:0000313" key="3">
    <source>
        <dbReference type="Proteomes" id="UP000306719"/>
    </source>
</evidence>
<dbReference type="SUPFAM" id="SSF81901">
    <property type="entry name" value="HCP-like"/>
    <property type="match status" value="1"/>
</dbReference>
<reference evidence="2 3" key="1">
    <citation type="submission" date="2018-01" db="EMBL/GenBank/DDBJ databases">
        <authorList>
            <person name="Paulsen S."/>
            <person name="Gram L.K."/>
        </authorList>
    </citation>
    <scope>NUCLEOTIDE SEQUENCE [LARGE SCALE GENOMIC DNA]</scope>
    <source>
        <strain evidence="2 3">S2599</strain>
    </source>
</reference>
<sequence>MRLILITLIAMMFANHCIASEESELRDKGVEAASKGNFNSAAKYLGKSARLGFYTAQVEFAYLLESSPEPIQNKVESYAWYGVVLSRNGTDTDFAKERLASLTKAMKKAEVVQAKEIAAKYIKLYTK</sequence>
<proteinExistence type="predicted"/>
<feature type="signal peptide" evidence="1">
    <location>
        <begin position="1"/>
        <end position="19"/>
    </location>
</feature>
<keyword evidence="1" id="KW-0732">Signal</keyword>
<dbReference type="RefSeq" id="WP_138546958.1">
    <property type="nucleotide sequence ID" value="NZ_PNCJ01000086.1"/>
</dbReference>
<accession>A0A5S3WPK7</accession>
<dbReference type="EMBL" id="PNCJ01000086">
    <property type="protein sequence ID" value="TMP29774.1"/>
    <property type="molecule type" value="Genomic_DNA"/>
</dbReference>